<name>A0ABU1JQT7_9PROT</name>
<gene>
    <name evidence="1" type="ORF">E9232_002415</name>
</gene>
<accession>A0ABU1JQT7</accession>
<protein>
    <submittedName>
        <fullName evidence="1">Uncharacterized protein</fullName>
    </submittedName>
</protein>
<evidence type="ECO:0000313" key="2">
    <source>
        <dbReference type="Proteomes" id="UP001262410"/>
    </source>
</evidence>
<dbReference type="Proteomes" id="UP001262410">
    <property type="component" value="Unassembled WGS sequence"/>
</dbReference>
<evidence type="ECO:0000313" key="1">
    <source>
        <dbReference type="EMBL" id="MDR6289894.1"/>
    </source>
</evidence>
<reference evidence="1 2" key="1">
    <citation type="submission" date="2023-07" db="EMBL/GenBank/DDBJ databases">
        <title>Sorghum-associated microbial communities from plants grown in Nebraska, USA.</title>
        <authorList>
            <person name="Schachtman D."/>
        </authorList>
    </citation>
    <scope>NUCLEOTIDE SEQUENCE [LARGE SCALE GENOMIC DNA]</scope>
    <source>
        <strain evidence="1 2">584</strain>
    </source>
</reference>
<comment type="caution">
    <text evidence="1">The sequence shown here is derived from an EMBL/GenBank/DDBJ whole genome shotgun (WGS) entry which is preliminary data.</text>
</comment>
<dbReference type="EMBL" id="JAVDPW010000004">
    <property type="protein sequence ID" value="MDR6289894.1"/>
    <property type="molecule type" value="Genomic_DNA"/>
</dbReference>
<keyword evidence="2" id="KW-1185">Reference proteome</keyword>
<organism evidence="1 2">
    <name type="scientific">Inquilinus ginsengisoli</name>
    <dbReference type="NCBI Taxonomy" id="363840"/>
    <lineage>
        <taxon>Bacteria</taxon>
        <taxon>Pseudomonadati</taxon>
        <taxon>Pseudomonadota</taxon>
        <taxon>Alphaproteobacteria</taxon>
        <taxon>Rhodospirillales</taxon>
        <taxon>Rhodospirillaceae</taxon>
        <taxon>Inquilinus</taxon>
    </lineage>
</organism>
<dbReference type="RefSeq" id="WP_309794246.1">
    <property type="nucleotide sequence ID" value="NZ_JAVDPW010000004.1"/>
</dbReference>
<proteinExistence type="predicted"/>
<sequence length="110" mass="11980">MDAILSLRQDAYDILGKLRYVRETWADSDVPPAQERWVLRQILQCLTVSRNPTSGDGIDRIAAAGQLLSLLVDMPGAAFEADDADDVGYDLVDFDADLDDAERLVAGAPS</sequence>